<sequence>MPIRVSAAAAAVLLLAAGPLEAQIADRDAALAPAGETLREGQTLIGTQLSEPGFSDELRRELELDLAIARAALELAPHREDSYIWLGRRLGYLGRFEDAVDVFTQGLELFPDSYKLLRFRGRHLARSRQFEAAISDYTRALELMEGVQDSFEPDGIANAYNLPLGTFRSNLHYYRAQTSFAAGDFETLVAGMQAARDEPLLMDPTGDMGVAIAYWLFIGHSLLGDEAAARDALSGVHADLPLIENANYLRGALFFKGEISREEMEPFPGAIEQFAVAMADRLAGNDRAAEERMEAIVRAGASGFWPAETEILRIRAGRQAQH</sequence>
<proteinExistence type="predicted"/>
<evidence type="ECO:0000256" key="1">
    <source>
        <dbReference type="PROSITE-ProRule" id="PRU00339"/>
    </source>
</evidence>
<keyword evidence="1" id="KW-0802">TPR repeat</keyword>
<dbReference type="InterPro" id="IPR019734">
    <property type="entry name" value="TPR_rpt"/>
</dbReference>
<evidence type="ECO:0000313" key="4">
    <source>
        <dbReference type="Proteomes" id="UP000648722"/>
    </source>
</evidence>
<evidence type="ECO:0008006" key="5">
    <source>
        <dbReference type="Google" id="ProtNLM"/>
    </source>
</evidence>
<comment type="caution">
    <text evidence="3">The sequence shown here is derived from an EMBL/GenBank/DDBJ whole genome shotgun (WGS) entry which is preliminary data.</text>
</comment>
<dbReference type="InterPro" id="IPR011990">
    <property type="entry name" value="TPR-like_helical_dom_sf"/>
</dbReference>
<dbReference type="PROSITE" id="PS50005">
    <property type="entry name" value="TPR"/>
    <property type="match status" value="1"/>
</dbReference>
<keyword evidence="4" id="KW-1185">Reference proteome</keyword>
<feature type="signal peptide" evidence="2">
    <location>
        <begin position="1"/>
        <end position="22"/>
    </location>
</feature>
<evidence type="ECO:0000313" key="3">
    <source>
        <dbReference type="EMBL" id="GGG93268.1"/>
    </source>
</evidence>
<dbReference type="RefSeq" id="WP_188451064.1">
    <property type="nucleotide sequence ID" value="NZ_BMFS01000002.1"/>
</dbReference>
<evidence type="ECO:0000256" key="2">
    <source>
        <dbReference type="SAM" id="SignalP"/>
    </source>
</evidence>
<feature type="chain" id="PRO_5046258849" description="Tetratricopeptide repeat protein" evidence="2">
    <location>
        <begin position="23"/>
        <end position="322"/>
    </location>
</feature>
<protein>
    <recommendedName>
        <fullName evidence="5">Tetratricopeptide repeat protein</fullName>
    </recommendedName>
</protein>
<keyword evidence="2" id="KW-0732">Signal</keyword>
<name>A0ABQ1XH53_9PROT</name>
<organism evidence="3 4">
    <name type="scientific">Glycocaulis albus</name>
    <dbReference type="NCBI Taxonomy" id="1382801"/>
    <lineage>
        <taxon>Bacteria</taxon>
        <taxon>Pseudomonadati</taxon>
        <taxon>Pseudomonadota</taxon>
        <taxon>Alphaproteobacteria</taxon>
        <taxon>Maricaulales</taxon>
        <taxon>Maricaulaceae</taxon>
        <taxon>Glycocaulis</taxon>
    </lineage>
</organism>
<dbReference type="EMBL" id="BMFS01000002">
    <property type="protein sequence ID" value="GGG93268.1"/>
    <property type="molecule type" value="Genomic_DNA"/>
</dbReference>
<accession>A0ABQ1XH53</accession>
<dbReference type="Gene3D" id="1.25.40.10">
    <property type="entry name" value="Tetratricopeptide repeat domain"/>
    <property type="match status" value="1"/>
</dbReference>
<feature type="repeat" description="TPR" evidence="1">
    <location>
        <begin position="80"/>
        <end position="113"/>
    </location>
</feature>
<gene>
    <name evidence="3" type="ORF">GCM10007420_05910</name>
</gene>
<dbReference type="SUPFAM" id="SSF48452">
    <property type="entry name" value="TPR-like"/>
    <property type="match status" value="1"/>
</dbReference>
<reference evidence="4" key="1">
    <citation type="journal article" date="2019" name="Int. J. Syst. Evol. Microbiol.">
        <title>The Global Catalogue of Microorganisms (GCM) 10K type strain sequencing project: providing services to taxonomists for standard genome sequencing and annotation.</title>
        <authorList>
            <consortium name="The Broad Institute Genomics Platform"/>
            <consortium name="The Broad Institute Genome Sequencing Center for Infectious Disease"/>
            <person name="Wu L."/>
            <person name="Ma J."/>
        </authorList>
    </citation>
    <scope>NUCLEOTIDE SEQUENCE [LARGE SCALE GENOMIC DNA]</scope>
    <source>
        <strain evidence="4">CGMCC 1.12766</strain>
    </source>
</reference>
<dbReference type="SMART" id="SM00028">
    <property type="entry name" value="TPR"/>
    <property type="match status" value="2"/>
</dbReference>
<dbReference type="Proteomes" id="UP000648722">
    <property type="component" value="Unassembled WGS sequence"/>
</dbReference>